<dbReference type="InterPro" id="IPR043519">
    <property type="entry name" value="NT_sf"/>
</dbReference>
<feature type="domain" description="PII-uridylyltransferase/Glutamine-synthetase adenylyltransferase" evidence="8">
    <location>
        <begin position="888"/>
        <end position="1022"/>
    </location>
</feature>
<dbReference type="PANTHER" id="PTHR30621">
    <property type="entry name" value="GLUTAMINE SYNTHETASE ADENYLYLTRANSFERASE"/>
    <property type="match status" value="1"/>
</dbReference>
<feature type="domain" description="Glutamate-ammonia ligase adenylyltransferase repeated" evidence="7">
    <location>
        <begin position="616"/>
        <end position="858"/>
    </location>
</feature>
<accession>A0ABY1PRE3</accession>
<feature type="domain" description="Glutamate-ammonia ligase adenylyltransferase repeated" evidence="7">
    <location>
        <begin position="50"/>
        <end position="207"/>
    </location>
</feature>
<dbReference type="InterPro" id="IPR005190">
    <property type="entry name" value="GlnE_rpt_dom"/>
</dbReference>
<protein>
    <submittedName>
        <fullName evidence="9">Glutamate-ammonia-ligase adenylyltransferase</fullName>
    </submittedName>
</protein>
<organism evidence="9 10">
    <name type="scientific">Neorhodopirellula lusitana</name>
    <dbReference type="NCBI Taxonomy" id="445327"/>
    <lineage>
        <taxon>Bacteria</taxon>
        <taxon>Pseudomonadati</taxon>
        <taxon>Planctomycetota</taxon>
        <taxon>Planctomycetia</taxon>
        <taxon>Pirellulales</taxon>
        <taxon>Pirellulaceae</taxon>
        <taxon>Neorhodopirellula</taxon>
    </lineage>
</organism>
<evidence type="ECO:0000256" key="2">
    <source>
        <dbReference type="ARBA" id="ARBA00022695"/>
    </source>
</evidence>
<evidence type="ECO:0000313" key="10">
    <source>
        <dbReference type="Proteomes" id="UP001158067"/>
    </source>
</evidence>
<keyword evidence="6" id="KW-0511">Multifunctional enzyme</keyword>
<keyword evidence="2 9" id="KW-0548">Nucleotidyltransferase</keyword>
<keyword evidence="10" id="KW-1185">Reference proteome</keyword>
<evidence type="ECO:0000256" key="3">
    <source>
        <dbReference type="ARBA" id="ARBA00022741"/>
    </source>
</evidence>
<proteinExistence type="predicted"/>
<evidence type="ECO:0000256" key="5">
    <source>
        <dbReference type="ARBA" id="ARBA00022842"/>
    </source>
</evidence>
<evidence type="ECO:0000259" key="8">
    <source>
        <dbReference type="Pfam" id="PF08335"/>
    </source>
</evidence>
<dbReference type="Gene3D" id="3.30.460.10">
    <property type="entry name" value="Beta Polymerase, domain 2"/>
    <property type="match status" value="3"/>
</dbReference>
<comment type="caution">
    <text evidence="9">The sequence shown here is derived from an EMBL/GenBank/DDBJ whole genome shotgun (WGS) entry which is preliminary data.</text>
</comment>
<dbReference type="Gene3D" id="1.20.120.1510">
    <property type="match status" value="1"/>
</dbReference>
<keyword evidence="1" id="KW-0808">Transferase</keyword>
<evidence type="ECO:0000256" key="1">
    <source>
        <dbReference type="ARBA" id="ARBA00022679"/>
    </source>
</evidence>
<dbReference type="EMBL" id="FXUG01000001">
    <property type="protein sequence ID" value="SMP39680.1"/>
    <property type="molecule type" value="Genomic_DNA"/>
</dbReference>
<dbReference type="Proteomes" id="UP001158067">
    <property type="component" value="Unassembled WGS sequence"/>
</dbReference>
<evidence type="ECO:0000256" key="6">
    <source>
        <dbReference type="ARBA" id="ARBA00023268"/>
    </source>
</evidence>
<dbReference type="SUPFAM" id="SSF81593">
    <property type="entry name" value="Nucleotidyltransferase substrate binding subunit/domain"/>
    <property type="match status" value="2"/>
</dbReference>
<name>A0ABY1PRE3_9BACT</name>
<reference evidence="9 10" key="1">
    <citation type="submission" date="2017-05" db="EMBL/GenBank/DDBJ databases">
        <authorList>
            <person name="Varghese N."/>
            <person name="Submissions S."/>
        </authorList>
    </citation>
    <scope>NUCLEOTIDE SEQUENCE [LARGE SCALE GENOMIC DNA]</scope>
    <source>
        <strain evidence="9 10">DSM 25457</strain>
    </source>
</reference>
<sequence length="1025" mass="113505">MSLWVALDQAISQVDDADPTLESFARFVDVSRSPTSLLALFERDPQALPALLQVLSTSEAIADLLIRDPESFDLIRASDGEPSPPEVLVDELSAELSTVGTIARAAVAIRRFAGREILRVAYGEFAKGLPPDRVGRQISHVTDAIFQASLNFVIEQVATRHPVPQRIDGTQPTYAIIGLGNYGGLEIGYDSPLDLLLLCDQIDRKNESHLRFNRAVVSSLIGLLGADRDPVVSMNLRFIAQPGEDAGWSDTQRLSDLLRDGNSRERRVDFHDAEEAAAHYERENETWQRLSFVKARVVAGDQKMGRGFLKRIEPWVYHQLLTRGEIADIRVLRRKLEKRALSSDSQTGTPIADCPGGRRDIELTIQFLQLLHGAELPEVRVPGTLDAIAALGRHGCLTVQEASILSENHARLCRLEHHLAVLFDHRVTHLPADEALRARLAWRLGVRSGTTGKQDREHGDVERFEKLLNETLEVDRKIINHLMVQEATSSPVSGTGAGVNELMPVQDGVAIETELILDPDPDMDAYRQVILGHGFEHVDRAIDHLSSLSHETVSFLSPRRCRHFFAKVAPNLLREVSLMPAPDLTLGRLVEVADSIGAKATLWELLGSNQATLSLMVKLCSLAPYLTDILKSNPGMIDELIDSLVINRLPSAERLDAQSIRLCSSADDLELILHAFKAGSHLMVGARDLLNKESFDAIGRALSDTAEACLRRVIEDEQEQLAIRFGDPVDKSGDPSELVAIALGKFGGRETNYHSDLDLTFIYTADGETTRRVGGPRTTLSNRQFFNQLVQNVIHRIDSEKGRLYEVNLPFSRGVDETVFTESLRHFAKPFRHGVCPLWQRLALCQARPVSGSSDAMDQVRKVIEKGLSQVHWREIDGKEVMAIRQRSESTATPNNIKRGTGGTADVLALFAAGKLRYSTNESSITATGVIDGLGELAEHGVYDASDTAKLIEHYRYLRNIETKLRLINTPSRDELPVSVDGERVTLEMQQLACLLDCSDVGEILSECSQVRSEVRAIFNRLLST</sequence>
<dbReference type="InterPro" id="IPR013546">
    <property type="entry name" value="PII_UdlTrfase/GS_AdlTrfase"/>
</dbReference>
<dbReference type="PANTHER" id="PTHR30621:SF0">
    <property type="entry name" value="BIFUNCTIONAL GLUTAMINE SYNTHETASE ADENYLYLTRANSFERASE_ADENYLYL-REMOVING ENZYME"/>
    <property type="match status" value="1"/>
</dbReference>
<evidence type="ECO:0000313" key="9">
    <source>
        <dbReference type="EMBL" id="SMP39680.1"/>
    </source>
</evidence>
<dbReference type="Pfam" id="PF08335">
    <property type="entry name" value="GlnD_UR_UTase"/>
    <property type="match status" value="2"/>
</dbReference>
<dbReference type="GO" id="GO:0016779">
    <property type="term" value="F:nucleotidyltransferase activity"/>
    <property type="evidence" value="ECO:0007669"/>
    <property type="project" value="UniProtKB-KW"/>
</dbReference>
<keyword evidence="4" id="KW-0067">ATP-binding</keyword>
<dbReference type="CDD" id="cd05401">
    <property type="entry name" value="NT_GlnE_GlnD_like"/>
    <property type="match status" value="1"/>
</dbReference>
<feature type="domain" description="PII-uridylyltransferase/Glutamine-synthetase adenylyltransferase" evidence="8">
    <location>
        <begin position="339"/>
        <end position="473"/>
    </location>
</feature>
<dbReference type="InterPro" id="IPR023057">
    <property type="entry name" value="GlnE"/>
</dbReference>
<dbReference type="SUPFAM" id="SSF81301">
    <property type="entry name" value="Nucleotidyltransferase"/>
    <property type="match status" value="3"/>
</dbReference>
<evidence type="ECO:0000256" key="4">
    <source>
        <dbReference type="ARBA" id="ARBA00022840"/>
    </source>
</evidence>
<keyword evidence="3" id="KW-0547">Nucleotide-binding</keyword>
<dbReference type="Gene3D" id="1.20.120.330">
    <property type="entry name" value="Nucleotidyltransferases domain 2"/>
    <property type="match status" value="2"/>
</dbReference>
<dbReference type="Pfam" id="PF03710">
    <property type="entry name" value="GlnE"/>
    <property type="match status" value="2"/>
</dbReference>
<keyword evidence="5" id="KW-0460">Magnesium</keyword>
<gene>
    <name evidence="9" type="ORF">SAMN06265222_101345</name>
</gene>
<evidence type="ECO:0000259" key="7">
    <source>
        <dbReference type="Pfam" id="PF03710"/>
    </source>
</evidence>